<protein>
    <submittedName>
        <fullName evidence="4">DUF4780 domain-containing protein</fullName>
    </submittedName>
</protein>
<evidence type="ECO:0000313" key="4">
    <source>
        <dbReference type="WBParaSite" id="ECPE_0001410001-mRNA-1"/>
    </source>
</evidence>
<keyword evidence="3" id="KW-1185">Reference proteome</keyword>
<accession>A0A183B4C5</accession>
<name>A0A183B4C5_9TREM</name>
<proteinExistence type="predicted"/>
<evidence type="ECO:0000313" key="3">
    <source>
        <dbReference type="Proteomes" id="UP000272942"/>
    </source>
</evidence>
<evidence type="ECO:0000256" key="1">
    <source>
        <dbReference type="SAM" id="MobiDB-lite"/>
    </source>
</evidence>
<evidence type="ECO:0000313" key="2">
    <source>
        <dbReference type="EMBL" id="VDP91332.1"/>
    </source>
</evidence>
<feature type="region of interest" description="Disordered" evidence="1">
    <location>
        <begin position="22"/>
        <end position="56"/>
    </location>
</feature>
<gene>
    <name evidence="2" type="ORF">ECPE_LOCUS14060</name>
</gene>
<reference evidence="4" key="1">
    <citation type="submission" date="2016-06" db="UniProtKB">
        <authorList>
            <consortium name="WormBaseParasite"/>
        </authorList>
    </citation>
    <scope>IDENTIFICATION</scope>
</reference>
<dbReference type="WBParaSite" id="ECPE_0001410001-mRNA-1">
    <property type="protein sequence ID" value="ECPE_0001410001-mRNA-1"/>
    <property type="gene ID" value="ECPE_0001410001"/>
</dbReference>
<sequence>MGTKVARKHIAPVLQIEGVRQKRTKGGNEVTAPTGVRLLAHKTGPLETPERSSGSNSWATFVANTLQQKPAVVHEGSSGPADLKHLVSPGSGLKFTNIDQAKDELSWVGEDILTVNVISKNEVAARLLRPRTLML</sequence>
<dbReference type="EMBL" id="UZAN01056611">
    <property type="protein sequence ID" value="VDP91332.1"/>
    <property type="molecule type" value="Genomic_DNA"/>
</dbReference>
<organism evidence="4">
    <name type="scientific">Echinostoma caproni</name>
    <dbReference type="NCBI Taxonomy" id="27848"/>
    <lineage>
        <taxon>Eukaryota</taxon>
        <taxon>Metazoa</taxon>
        <taxon>Spiralia</taxon>
        <taxon>Lophotrochozoa</taxon>
        <taxon>Platyhelminthes</taxon>
        <taxon>Trematoda</taxon>
        <taxon>Digenea</taxon>
        <taxon>Plagiorchiida</taxon>
        <taxon>Echinostomata</taxon>
        <taxon>Echinostomatoidea</taxon>
        <taxon>Echinostomatidae</taxon>
        <taxon>Echinostoma</taxon>
    </lineage>
</organism>
<reference evidence="2 3" key="2">
    <citation type="submission" date="2018-11" db="EMBL/GenBank/DDBJ databases">
        <authorList>
            <consortium name="Pathogen Informatics"/>
        </authorList>
    </citation>
    <scope>NUCLEOTIDE SEQUENCE [LARGE SCALE GENOMIC DNA]</scope>
    <source>
        <strain evidence="2 3">Egypt</strain>
    </source>
</reference>
<dbReference type="AlphaFoldDB" id="A0A183B4C5"/>
<dbReference type="Proteomes" id="UP000272942">
    <property type="component" value="Unassembled WGS sequence"/>
</dbReference>